<keyword evidence="1" id="KW-0805">Transcription regulation</keyword>
<dbReference type="GO" id="GO:0043565">
    <property type="term" value="F:sequence-specific DNA binding"/>
    <property type="evidence" value="ECO:0007669"/>
    <property type="project" value="InterPro"/>
</dbReference>
<keyword evidence="2 6" id="KW-0238">DNA-binding</keyword>
<dbReference type="PRINTS" id="PR00032">
    <property type="entry name" value="HTHARAC"/>
</dbReference>
<keyword evidence="4" id="KW-0804">Transcription</keyword>
<sequence>MNDSVHYQRLPHIPGLVLGAGRFAKFDFGRHYHLDYHIGIVTEGVQRQQYKGETQVLGPGFISLMPPGEIHDGACDSDAYTLRTFRVSQKLMLEASAELSDAHTGPELLGNVFEDPQTAARLFRLHNVMCSEAVSTLAIQSEWLSVLDALFTQTGAIRSGRDPNALSHAQWRRMQDYCLANLSEKITLDDLATLCGLGRFLFLRQFKRTVGMTPHAWLLRLRLEQACALLTQGSLSVAHIAQRVGFYDQSHFNRAFKQAFGVAPSGY</sequence>
<keyword evidence="3" id="KW-0010">Activator</keyword>
<evidence type="ECO:0000313" key="6">
    <source>
        <dbReference type="EMBL" id="ABC29945.1"/>
    </source>
</evidence>
<gene>
    <name evidence="6" type="ordered locus">HCH_03182</name>
</gene>
<evidence type="ECO:0000256" key="3">
    <source>
        <dbReference type="ARBA" id="ARBA00023159"/>
    </source>
</evidence>
<feature type="domain" description="HTH araC/xylS-type" evidence="5">
    <location>
        <begin position="172"/>
        <end position="267"/>
    </location>
</feature>
<dbReference type="RefSeq" id="WP_011397014.1">
    <property type="nucleotide sequence ID" value="NC_007645.1"/>
</dbReference>
<evidence type="ECO:0000313" key="7">
    <source>
        <dbReference type="Proteomes" id="UP000000238"/>
    </source>
</evidence>
<dbReference type="AlphaFoldDB" id="Q2SHC9"/>
<dbReference type="PROSITE" id="PS01124">
    <property type="entry name" value="HTH_ARAC_FAMILY_2"/>
    <property type="match status" value="1"/>
</dbReference>
<dbReference type="PANTHER" id="PTHR46796:SF11">
    <property type="entry name" value="TRANSCRIPTIONAL REGULATOR-RELATED"/>
    <property type="match status" value="1"/>
</dbReference>
<dbReference type="KEGG" id="hch:HCH_03182"/>
<dbReference type="Pfam" id="PF02311">
    <property type="entry name" value="AraC_binding"/>
    <property type="match status" value="1"/>
</dbReference>
<dbReference type="InterPro" id="IPR050204">
    <property type="entry name" value="AraC_XylS_family_regulators"/>
</dbReference>
<dbReference type="eggNOG" id="COG2207">
    <property type="taxonomic scope" value="Bacteria"/>
</dbReference>
<dbReference type="SUPFAM" id="SSF51215">
    <property type="entry name" value="Regulatory protein AraC"/>
    <property type="match status" value="1"/>
</dbReference>
<dbReference type="SMART" id="SM00342">
    <property type="entry name" value="HTH_ARAC"/>
    <property type="match status" value="1"/>
</dbReference>
<dbReference type="Proteomes" id="UP000000238">
    <property type="component" value="Chromosome"/>
</dbReference>
<dbReference type="STRING" id="349521.HCH_03182"/>
<dbReference type="Gene3D" id="1.10.10.60">
    <property type="entry name" value="Homeodomain-like"/>
    <property type="match status" value="2"/>
</dbReference>
<dbReference type="InterPro" id="IPR009057">
    <property type="entry name" value="Homeodomain-like_sf"/>
</dbReference>
<proteinExistence type="predicted"/>
<reference evidence="6 7" key="1">
    <citation type="journal article" date="2005" name="Nucleic Acids Res.">
        <title>Genomic blueprint of Hahella chejuensis, a marine microbe producing an algicidal agent.</title>
        <authorList>
            <person name="Jeong H."/>
            <person name="Yim J.H."/>
            <person name="Lee C."/>
            <person name="Choi S.-H."/>
            <person name="Park Y.K."/>
            <person name="Yoon S.H."/>
            <person name="Hur C.-G."/>
            <person name="Kang H.-Y."/>
            <person name="Kim D."/>
            <person name="Lee H.H."/>
            <person name="Park K.H."/>
            <person name="Park S.-H."/>
            <person name="Park H.-S."/>
            <person name="Lee H.K."/>
            <person name="Oh T.K."/>
            <person name="Kim J.F."/>
        </authorList>
    </citation>
    <scope>NUCLEOTIDE SEQUENCE [LARGE SCALE GENOMIC DNA]</scope>
    <source>
        <strain evidence="6 7">KCTC 2396</strain>
    </source>
</reference>
<dbReference type="InterPro" id="IPR003313">
    <property type="entry name" value="AraC-bd"/>
</dbReference>
<name>Q2SHC9_HAHCH</name>
<dbReference type="EMBL" id="CP000155">
    <property type="protein sequence ID" value="ABC29945.1"/>
    <property type="molecule type" value="Genomic_DNA"/>
</dbReference>
<dbReference type="OrthoDB" id="9809338at2"/>
<evidence type="ECO:0000256" key="4">
    <source>
        <dbReference type="ARBA" id="ARBA00023163"/>
    </source>
</evidence>
<dbReference type="SUPFAM" id="SSF46689">
    <property type="entry name" value="Homeodomain-like"/>
    <property type="match status" value="2"/>
</dbReference>
<dbReference type="Gene3D" id="2.60.120.10">
    <property type="entry name" value="Jelly Rolls"/>
    <property type="match status" value="1"/>
</dbReference>
<keyword evidence="7" id="KW-1185">Reference proteome</keyword>
<dbReference type="InterPro" id="IPR014710">
    <property type="entry name" value="RmlC-like_jellyroll"/>
</dbReference>
<evidence type="ECO:0000259" key="5">
    <source>
        <dbReference type="PROSITE" id="PS01124"/>
    </source>
</evidence>
<organism evidence="6 7">
    <name type="scientific">Hahella chejuensis (strain KCTC 2396)</name>
    <dbReference type="NCBI Taxonomy" id="349521"/>
    <lineage>
        <taxon>Bacteria</taxon>
        <taxon>Pseudomonadati</taxon>
        <taxon>Pseudomonadota</taxon>
        <taxon>Gammaproteobacteria</taxon>
        <taxon>Oceanospirillales</taxon>
        <taxon>Hahellaceae</taxon>
        <taxon>Hahella</taxon>
    </lineage>
</organism>
<dbReference type="InterPro" id="IPR018060">
    <property type="entry name" value="HTH_AraC"/>
</dbReference>
<dbReference type="HOGENOM" id="CLU_000445_88_16_6"/>
<evidence type="ECO:0000256" key="2">
    <source>
        <dbReference type="ARBA" id="ARBA00023125"/>
    </source>
</evidence>
<protein>
    <submittedName>
        <fullName evidence="6">AraC-type DNA-binding domain-containing protein</fullName>
    </submittedName>
</protein>
<accession>Q2SHC9</accession>
<dbReference type="InterPro" id="IPR037923">
    <property type="entry name" value="HTH-like"/>
</dbReference>
<dbReference type="GO" id="GO:0003700">
    <property type="term" value="F:DNA-binding transcription factor activity"/>
    <property type="evidence" value="ECO:0007669"/>
    <property type="project" value="InterPro"/>
</dbReference>
<dbReference type="InterPro" id="IPR020449">
    <property type="entry name" value="Tscrpt_reg_AraC-type_HTH"/>
</dbReference>
<evidence type="ECO:0000256" key="1">
    <source>
        <dbReference type="ARBA" id="ARBA00023015"/>
    </source>
</evidence>
<dbReference type="Pfam" id="PF12833">
    <property type="entry name" value="HTH_18"/>
    <property type="match status" value="1"/>
</dbReference>
<dbReference type="PANTHER" id="PTHR46796">
    <property type="entry name" value="HTH-TYPE TRANSCRIPTIONAL ACTIVATOR RHAS-RELATED"/>
    <property type="match status" value="1"/>
</dbReference>